<dbReference type="PIRSF" id="PIRSF018266">
    <property type="entry name" value="FecR"/>
    <property type="match status" value="1"/>
</dbReference>
<dbReference type="Proteomes" id="UP001208771">
    <property type="component" value="Unassembled WGS sequence"/>
</dbReference>
<protein>
    <submittedName>
        <fullName evidence="4">FecR domain-containing protein</fullName>
    </submittedName>
</protein>
<dbReference type="RefSeq" id="WP_306413233.1">
    <property type="nucleotide sequence ID" value="NZ_JANFPI010000010.1"/>
</dbReference>
<gene>
    <name evidence="4" type="ORF">NOF55_21775</name>
</gene>
<reference evidence="4" key="1">
    <citation type="submission" date="2022-07" db="EMBL/GenBank/DDBJ databases">
        <title>Ectorhizobium quercum gen.nov., sp. nov.</title>
        <authorList>
            <person name="Ma T."/>
            <person name="Li Y."/>
        </authorList>
    </citation>
    <scope>NUCLEOTIDE SEQUENCE</scope>
    <source>
        <strain evidence="4">BDR2-2</strain>
    </source>
</reference>
<evidence type="ECO:0000259" key="2">
    <source>
        <dbReference type="Pfam" id="PF04773"/>
    </source>
</evidence>
<keyword evidence="5" id="KW-1185">Reference proteome</keyword>
<feature type="domain" description="FecR protein" evidence="2">
    <location>
        <begin position="120"/>
        <end position="211"/>
    </location>
</feature>
<evidence type="ECO:0000256" key="1">
    <source>
        <dbReference type="SAM" id="Phobius"/>
    </source>
</evidence>
<dbReference type="Pfam" id="PF04773">
    <property type="entry name" value="FecR"/>
    <property type="match status" value="1"/>
</dbReference>
<feature type="transmembrane region" description="Helical" evidence="1">
    <location>
        <begin position="91"/>
        <end position="108"/>
    </location>
</feature>
<dbReference type="PANTHER" id="PTHR30273">
    <property type="entry name" value="PERIPLASMIC SIGNAL SENSOR AND SIGMA FACTOR ACTIVATOR FECR-RELATED"/>
    <property type="match status" value="1"/>
</dbReference>
<comment type="caution">
    <text evidence="4">The sequence shown here is derived from an EMBL/GenBank/DDBJ whole genome shotgun (WGS) entry which is preliminary data.</text>
</comment>
<evidence type="ECO:0000313" key="5">
    <source>
        <dbReference type="Proteomes" id="UP001208771"/>
    </source>
</evidence>
<dbReference type="PANTHER" id="PTHR30273:SF2">
    <property type="entry name" value="PROTEIN FECR"/>
    <property type="match status" value="1"/>
</dbReference>
<sequence length="325" mass="36031">MTPTGNEQETKDETVRQAAAWFARLRDREPTETVRRDFRAWLAESPENHEAFSNIKSLWYTMDRPAQLAGANRWYREGLGVGRRRRRLKNLANAAAICLVCLCSAALWRDDGLIDRAFADYATVPGERREVRLADGSVVFLDGDSAIDAVLTSGQRNVRLIRGRAWFNVTPDPQRPFIVAAGRVETKVLGTAFAVDTDRDSVDVTVERGHVAVSSGRDDAVELNAGESVSFRDDRLGEKSASDLDITLAWRRGLLVMNHTPLDKVASELSRMSSGRVILRQDGTYPETHLSGVFKVSDPDAILSALRAADLHAVRIPGVATIIYR</sequence>
<keyword evidence="1" id="KW-0472">Membrane</keyword>
<dbReference type="InterPro" id="IPR012373">
    <property type="entry name" value="Ferrdict_sens_TM"/>
</dbReference>
<dbReference type="EMBL" id="JANFPI010000010">
    <property type="protein sequence ID" value="MCX8999739.1"/>
    <property type="molecule type" value="Genomic_DNA"/>
</dbReference>
<dbReference type="Pfam" id="PF16220">
    <property type="entry name" value="DUF4880"/>
    <property type="match status" value="1"/>
</dbReference>
<dbReference type="Gene3D" id="2.60.120.1440">
    <property type="match status" value="1"/>
</dbReference>
<dbReference type="InterPro" id="IPR006860">
    <property type="entry name" value="FecR"/>
</dbReference>
<dbReference type="InterPro" id="IPR032623">
    <property type="entry name" value="FecR_N"/>
</dbReference>
<proteinExistence type="predicted"/>
<dbReference type="AlphaFoldDB" id="A0AAE3N364"/>
<accession>A0AAE3N364</accession>
<evidence type="ECO:0000259" key="3">
    <source>
        <dbReference type="Pfam" id="PF16220"/>
    </source>
</evidence>
<organism evidence="4 5">
    <name type="scientific">Ectorhizobium quercum</name>
    <dbReference type="NCBI Taxonomy" id="2965071"/>
    <lineage>
        <taxon>Bacteria</taxon>
        <taxon>Pseudomonadati</taxon>
        <taxon>Pseudomonadota</taxon>
        <taxon>Alphaproteobacteria</taxon>
        <taxon>Hyphomicrobiales</taxon>
        <taxon>Rhizobiaceae</taxon>
        <taxon>Ectorhizobium</taxon>
    </lineage>
</organism>
<dbReference type="GO" id="GO:0016989">
    <property type="term" value="F:sigma factor antagonist activity"/>
    <property type="evidence" value="ECO:0007669"/>
    <property type="project" value="TreeGrafter"/>
</dbReference>
<feature type="domain" description="FecR N-terminal" evidence="3">
    <location>
        <begin position="16"/>
        <end position="56"/>
    </location>
</feature>
<keyword evidence="1" id="KW-1133">Transmembrane helix</keyword>
<evidence type="ECO:0000313" key="4">
    <source>
        <dbReference type="EMBL" id="MCX8999739.1"/>
    </source>
</evidence>
<keyword evidence="1" id="KW-0812">Transmembrane</keyword>
<name>A0AAE3N364_9HYPH</name>